<organism evidence="1">
    <name type="scientific">marine sediment metagenome</name>
    <dbReference type="NCBI Taxonomy" id="412755"/>
    <lineage>
        <taxon>unclassified sequences</taxon>
        <taxon>metagenomes</taxon>
        <taxon>ecological metagenomes</taxon>
    </lineage>
</organism>
<proteinExistence type="predicted"/>
<sequence>MSLVCSSCGRIIESLPLQCGHSININSETKQWECTMGDCGSVTLENFLCENCCINKSILNIYDNYELLSVENEEFRLELELLKRNIVQVNIFDTGFKYWVKFGEGKFNYGKGEIAGADIFV</sequence>
<dbReference type="EMBL" id="LAZR01006378">
    <property type="protein sequence ID" value="KKM92551.1"/>
    <property type="molecule type" value="Genomic_DNA"/>
</dbReference>
<evidence type="ECO:0000313" key="1">
    <source>
        <dbReference type="EMBL" id="KKM92551.1"/>
    </source>
</evidence>
<name>A0A0F9LZL7_9ZZZZ</name>
<feature type="non-terminal residue" evidence="1">
    <location>
        <position position="121"/>
    </location>
</feature>
<comment type="caution">
    <text evidence="1">The sequence shown here is derived from an EMBL/GenBank/DDBJ whole genome shotgun (WGS) entry which is preliminary data.</text>
</comment>
<protein>
    <submittedName>
        <fullName evidence="1">Uncharacterized protein</fullName>
    </submittedName>
</protein>
<accession>A0A0F9LZL7</accession>
<dbReference type="AlphaFoldDB" id="A0A0F9LZL7"/>
<reference evidence="1" key="1">
    <citation type="journal article" date="2015" name="Nature">
        <title>Complex archaea that bridge the gap between prokaryotes and eukaryotes.</title>
        <authorList>
            <person name="Spang A."/>
            <person name="Saw J.H."/>
            <person name="Jorgensen S.L."/>
            <person name="Zaremba-Niedzwiedzka K."/>
            <person name="Martijn J."/>
            <person name="Lind A.E."/>
            <person name="van Eijk R."/>
            <person name="Schleper C."/>
            <person name="Guy L."/>
            <person name="Ettema T.J."/>
        </authorList>
    </citation>
    <scope>NUCLEOTIDE SEQUENCE</scope>
</reference>
<gene>
    <name evidence="1" type="ORF">LCGC14_1217380</name>
</gene>